<evidence type="ECO:0000313" key="1">
    <source>
        <dbReference type="EMBL" id="GAA0629076.1"/>
    </source>
</evidence>
<comment type="caution">
    <text evidence="1">The sequence shown here is derived from an EMBL/GenBank/DDBJ whole genome shotgun (WGS) entry which is preliminary data.</text>
</comment>
<name>A0ABN1H4Z2_9ACTN</name>
<protein>
    <submittedName>
        <fullName evidence="1">Uncharacterized protein</fullName>
    </submittedName>
</protein>
<dbReference type="Proteomes" id="UP001500668">
    <property type="component" value="Unassembled WGS sequence"/>
</dbReference>
<keyword evidence="2" id="KW-1185">Reference proteome</keyword>
<dbReference type="RefSeq" id="WP_344081713.1">
    <property type="nucleotide sequence ID" value="NZ_BAAACA010000066.1"/>
</dbReference>
<evidence type="ECO:0000313" key="2">
    <source>
        <dbReference type="Proteomes" id="UP001500668"/>
    </source>
</evidence>
<reference evidence="1 2" key="1">
    <citation type="journal article" date="2019" name="Int. J. Syst. Evol. Microbiol.">
        <title>The Global Catalogue of Microorganisms (GCM) 10K type strain sequencing project: providing services to taxonomists for standard genome sequencing and annotation.</title>
        <authorList>
            <consortium name="The Broad Institute Genomics Platform"/>
            <consortium name="The Broad Institute Genome Sequencing Center for Infectious Disease"/>
            <person name="Wu L."/>
            <person name="Ma J."/>
        </authorList>
    </citation>
    <scope>NUCLEOTIDE SEQUENCE [LARGE SCALE GENOMIC DNA]</scope>
    <source>
        <strain evidence="1 2">JCM 5067</strain>
    </source>
</reference>
<proteinExistence type="predicted"/>
<accession>A0ABN1H4Z2</accession>
<gene>
    <name evidence="1" type="ORF">GCM10010394_70550</name>
</gene>
<dbReference type="EMBL" id="BAAACA010000066">
    <property type="protein sequence ID" value="GAA0629076.1"/>
    <property type="molecule type" value="Genomic_DNA"/>
</dbReference>
<organism evidence="1 2">
    <name type="scientific">Streptomyces crystallinus</name>
    <dbReference type="NCBI Taxonomy" id="68191"/>
    <lineage>
        <taxon>Bacteria</taxon>
        <taxon>Bacillati</taxon>
        <taxon>Actinomycetota</taxon>
        <taxon>Actinomycetes</taxon>
        <taxon>Kitasatosporales</taxon>
        <taxon>Streptomycetaceae</taxon>
        <taxon>Streptomyces</taxon>
    </lineage>
</organism>
<sequence length="152" mass="16877">MAVMIKRQELSVYVEHYGICLEDRDTSWMPHPFPDGYDPGVFLKPFPGRLDIRSAGHTHTAHFTVEVWDGPVAEPEGDWDERGTASLRCVSGQLRLHGTSGGPATDDVHLPQAPATWQVRLLCTGRAEVAAETLHRAADNVERYTAQFWPAA</sequence>